<feature type="transmembrane region" description="Helical" evidence="17">
    <location>
        <begin position="333"/>
        <end position="354"/>
    </location>
</feature>
<accession>A0A9E7V7B0</accession>
<feature type="domain" description="NADH dehydrogenase subunit 5 C-terminal" evidence="20">
    <location>
        <begin position="390"/>
        <end position="565"/>
    </location>
</feature>
<feature type="transmembrane region" description="Helical" evidence="17">
    <location>
        <begin position="114"/>
        <end position="133"/>
    </location>
</feature>
<evidence type="ECO:0000256" key="10">
    <source>
        <dbReference type="ARBA" id="ARBA00022982"/>
    </source>
</evidence>
<protein>
    <recommendedName>
        <fullName evidence="4 17">NADH-ubiquinone oxidoreductase chain 5</fullName>
        <ecNumber evidence="3 17">7.1.1.2</ecNumber>
    </recommendedName>
</protein>
<evidence type="ECO:0000256" key="5">
    <source>
        <dbReference type="ARBA" id="ARBA00022448"/>
    </source>
</evidence>
<feature type="transmembrane region" description="Helical" evidence="17">
    <location>
        <begin position="244"/>
        <end position="262"/>
    </location>
</feature>
<evidence type="ECO:0000256" key="17">
    <source>
        <dbReference type="RuleBase" id="RU003404"/>
    </source>
</evidence>
<evidence type="ECO:0000256" key="3">
    <source>
        <dbReference type="ARBA" id="ARBA00012944"/>
    </source>
</evidence>
<dbReference type="EC" id="7.1.1.2" evidence="3 17"/>
<keyword evidence="11 17" id="KW-1133">Transmembrane helix</keyword>
<evidence type="ECO:0000259" key="19">
    <source>
        <dbReference type="Pfam" id="PF00662"/>
    </source>
</evidence>
<dbReference type="GO" id="GO:0003954">
    <property type="term" value="F:NADH dehydrogenase activity"/>
    <property type="evidence" value="ECO:0007669"/>
    <property type="project" value="TreeGrafter"/>
</dbReference>
<keyword evidence="10" id="KW-0249">Electron transport</keyword>
<feature type="transmembrane region" description="Helical" evidence="17">
    <location>
        <begin position="63"/>
        <end position="83"/>
    </location>
</feature>
<feature type="transmembrane region" description="Helical" evidence="17">
    <location>
        <begin position="446"/>
        <end position="469"/>
    </location>
</feature>
<evidence type="ECO:0000256" key="11">
    <source>
        <dbReference type="ARBA" id="ARBA00022989"/>
    </source>
</evidence>
<evidence type="ECO:0000313" key="21">
    <source>
        <dbReference type="EMBL" id="UZA61270.1"/>
    </source>
</evidence>
<dbReference type="InterPro" id="IPR001750">
    <property type="entry name" value="ND/Mrp_TM"/>
</dbReference>
<dbReference type="PANTHER" id="PTHR42829:SF2">
    <property type="entry name" value="NADH-UBIQUINONE OXIDOREDUCTASE CHAIN 5"/>
    <property type="match status" value="1"/>
</dbReference>
<evidence type="ECO:0000256" key="16">
    <source>
        <dbReference type="ARBA" id="ARBA00049551"/>
    </source>
</evidence>
<comment type="function">
    <text evidence="17">Core subunit of the mitochondrial membrane respiratory chain NADH dehydrogenase (Complex I) which catalyzes electron transfer from NADH through the respiratory chain, using ubiquinone as an electron acceptor. Essential for the catalytic activity and assembly of complex I.</text>
</comment>
<gene>
    <name evidence="21" type="primary">nad5</name>
</gene>
<feature type="transmembrane region" description="Helical" evidence="17">
    <location>
        <begin position="6"/>
        <end position="27"/>
    </location>
</feature>
<feature type="transmembrane region" description="Helical" evidence="17">
    <location>
        <begin position="90"/>
        <end position="108"/>
    </location>
</feature>
<keyword evidence="9" id="KW-1278">Translocase</keyword>
<evidence type="ECO:0000256" key="4">
    <source>
        <dbReference type="ARBA" id="ARBA00021096"/>
    </source>
</evidence>
<dbReference type="GO" id="GO:0015990">
    <property type="term" value="P:electron transport coupled proton transport"/>
    <property type="evidence" value="ECO:0007669"/>
    <property type="project" value="TreeGrafter"/>
</dbReference>
<keyword evidence="13 17" id="KW-0830">Ubiquinone</keyword>
<feature type="domain" description="NADH:quinone oxidoreductase/Mrp antiporter transmembrane" evidence="18">
    <location>
        <begin position="109"/>
        <end position="381"/>
    </location>
</feature>
<geneLocation type="mitochondrion" evidence="21"/>
<dbReference type="Pfam" id="PF06455">
    <property type="entry name" value="NADH5_C"/>
    <property type="match status" value="1"/>
</dbReference>
<comment type="catalytic activity">
    <reaction evidence="16 17">
        <text>a ubiquinone + NADH + 5 H(+)(in) = a ubiquinol + NAD(+) + 4 H(+)(out)</text>
        <dbReference type="Rhea" id="RHEA:29091"/>
        <dbReference type="Rhea" id="RHEA-COMP:9565"/>
        <dbReference type="Rhea" id="RHEA-COMP:9566"/>
        <dbReference type="ChEBI" id="CHEBI:15378"/>
        <dbReference type="ChEBI" id="CHEBI:16389"/>
        <dbReference type="ChEBI" id="CHEBI:17976"/>
        <dbReference type="ChEBI" id="CHEBI:57540"/>
        <dbReference type="ChEBI" id="CHEBI:57945"/>
        <dbReference type="EC" id="7.1.1.2"/>
    </reaction>
</comment>
<comment type="subcellular location">
    <subcellularLocation>
        <location evidence="2">Mitochondrion inner membrane</location>
        <topology evidence="2">Multi-pass membrane protein</topology>
    </subcellularLocation>
</comment>
<name>A0A9E7V7B0_9CHEL</name>
<reference evidence="21" key="1">
    <citation type="journal article" date="2022" name="Polar Biol.">
        <title>Mitochondrial genomes provide insight into interfamilial relationships within Pycnogonida.</title>
        <authorList>
            <person name="Zehnpfennig J.R."/>
            <person name="Varney R.M."/>
            <person name="Halanych K.M."/>
            <person name="Mahon A.R."/>
        </authorList>
    </citation>
    <scope>NUCLEOTIDE SEQUENCE</scope>
</reference>
<organism evidence="21">
    <name type="scientific">Endeis sp. JZ-2022</name>
    <dbReference type="NCBI Taxonomy" id="2992007"/>
    <lineage>
        <taxon>Eukaryota</taxon>
        <taxon>Metazoa</taxon>
        <taxon>Ecdysozoa</taxon>
        <taxon>Arthropoda</taxon>
        <taxon>Chelicerata</taxon>
        <taxon>Pycnogonida</taxon>
        <taxon>Pantopoda</taxon>
        <taxon>Endeidae</taxon>
        <taxon>Endeis</taxon>
    </lineage>
</organism>
<feature type="transmembrane region" description="Helical" evidence="17">
    <location>
        <begin position="549"/>
        <end position="566"/>
    </location>
</feature>
<dbReference type="AlphaFoldDB" id="A0A9E7V7B0"/>
<evidence type="ECO:0000256" key="2">
    <source>
        <dbReference type="ARBA" id="ARBA00004448"/>
    </source>
</evidence>
<dbReference type="PRINTS" id="PR01434">
    <property type="entry name" value="NADHDHGNASE5"/>
</dbReference>
<feature type="domain" description="NADH-Ubiquinone oxidoreductase (complex I) chain 5 N-terminal" evidence="19">
    <location>
        <begin position="45"/>
        <end position="92"/>
    </location>
</feature>
<feature type="transmembrane region" description="Helical" evidence="17">
    <location>
        <begin position="417"/>
        <end position="440"/>
    </location>
</feature>
<feature type="transmembrane region" description="Helical" evidence="17">
    <location>
        <begin position="214"/>
        <end position="232"/>
    </location>
</feature>
<feature type="transmembrane region" description="Helical" evidence="17">
    <location>
        <begin position="269"/>
        <end position="289"/>
    </location>
</feature>
<evidence type="ECO:0000256" key="13">
    <source>
        <dbReference type="ARBA" id="ARBA00023075"/>
    </source>
</evidence>
<feature type="transmembrane region" description="Helical" evidence="17">
    <location>
        <begin position="374"/>
        <end position="396"/>
    </location>
</feature>
<dbReference type="EMBL" id="OK649924">
    <property type="protein sequence ID" value="UZA61270.1"/>
    <property type="molecule type" value="Genomic_DNA"/>
</dbReference>
<evidence type="ECO:0000259" key="18">
    <source>
        <dbReference type="Pfam" id="PF00361"/>
    </source>
</evidence>
<evidence type="ECO:0000256" key="9">
    <source>
        <dbReference type="ARBA" id="ARBA00022967"/>
    </source>
</evidence>
<evidence type="ECO:0000256" key="14">
    <source>
        <dbReference type="ARBA" id="ARBA00023128"/>
    </source>
</evidence>
<keyword evidence="8" id="KW-0999">Mitochondrion inner membrane</keyword>
<dbReference type="InterPro" id="IPR010934">
    <property type="entry name" value="NADH_DH_su5_C"/>
</dbReference>
<keyword evidence="14 17" id="KW-0496">Mitochondrion</keyword>
<dbReference type="GO" id="GO:0008137">
    <property type="term" value="F:NADH dehydrogenase (ubiquinone) activity"/>
    <property type="evidence" value="ECO:0007669"/>
    <property type="project" value="UniProtKB-EC"/>
</dbReference>
<feature type="transmembrane region" description="Helical" evidence="17">
    <location>
        <begin position="301"/>
        <end position="321"/>
    </location>
</feature>
<dbReference type="Pfam" id="PF00662">
    <property type="entry name" value="Proton_antipo_N"/>
    <property type="match status" value="1"/>
</dbReference>
<feature type="transmembrane region" description="Helical" evidence="17">
    <location>
        <begin position="183"/>
        <end position="202"/>
    </location>
</feature>
<feature type="transmembrane region" description="Helical" evidence="17">
    <location>
        <begin position="481"/>
        <end position="499"/>
    </location>
</feature>
<evidence type="ECO:0000256" key="15">
    <source>
        <dbReference type="ARBA" id="ARBA00023136"/>
    </source>
</evidence>
<dbReference type="InterPro" id="IPR001516">
    <property type="entry name" value="Proton_antipo_N"/>
</dbReference>
<evidence type="ECO:0000256" key="1">
    <source>
        <dbReference type="ARBA" id="ARBA00003257"/>
    </source>
</evidence>
<evidence type="ECO:0000256" key="8">
    <source>
        <dbReference type="ARBA" id="ARBA00022792"/>
    </source>
</evidence>
<proteinExistence type="inferred from homology"/>
<dbReference type="InterPro" id="IPR003945">
    <property type="entry name" value="NU5C-like"/>
</dbReference>
<comment type="function">
    <text evidence="1">Core subunit of the mitochondrial membrane respiratory chain NADH dehydrogenase (Complex I) that is believed to belong to the minimal assembly required for catalysis. Complex I functions in the transfer of electrons from NADH to the respiratory chain. The immediate electron acceptor for the enzyme is believed to be ubiquinone.</text>
</comment>
<feature type="transmembrane region" description="Helical" evidence="17">
    <location>
        <begin position="154"/>
        <end position="171"/>
    </location>
</feature>
<comment type="similarity">
    <text evidence="17">Belongs to the complex I subunit 5 family.</text>
</comment>
<evidence type="ECO:0000256" key="7">
    <source>
        <dbReference type="ARBA" id="ARBA00022692"/>
    </source>
</evidence>
<dbReference type="Pfam" id="PF00361">
    <property type="entry name" value="Proton_antipo_M"/>
    <property type="match status" value="1"/>
</dbReference>
<keyword evidence="12 17" id="KW-0520">NAD</keyword>
<keyword evidence="7 17" id="KW-0812">Transmembrane</keyword>
<evidence type="ECO:0000259" key="20">
    <source>
        <dbReference type="Pfam" id="PF06455"/>
    </source>
</evidence>
<keyword evidence="5 17" id="KW-0813">Transport</keyword>
<dbReference type="GO" id="GO:0042773">
    <property type="term" value="P:ATP synthesis coupled electron transport"/>
    <property type="evidence" value="ECO:0007669"/>
    <property type="project" value="InterPro"/>
</dbReference>
<evidence type="ECO:0000256" key="12">
    <source>
        <dbReference type="ARBA" id="ARBA00023027"/>
    </source>
</evidence>
<keyword evidence="6" id="KW-0679">Respiratory chain</keyword>
<dbReference type="PANTHER" id="PTHR42829">
    <property type="entry name" value="NADH-UBIQUINONE OXIDOREDUCTASE CHAIN 5"/>
    <property type="match status" value="1"/>
</dbReference>
<sequence length="567" mass="64994">MFYFLFNFYSLISLFWLFFSILSLYLSGLVMFINCSFEVLFILLDINSVKFTFSFMVDKYSLFFTFIILLISSSVFFFCNSYMSGEVNSYRFIVLLSLFVISMLMLVYSGNVLSLVLGWDGLGLVSFLLVIFYNNKGSLSGGVLTFLTNRFGDSVMILSLSLIFMNLNYSLDFTLFEEGMVGILFMISAITKSAQFPFSAWLPSAMAAPTPVSSLVHSSTLVTAGVFLLFRLSHLFLVHGYSLILFYSAMLTMLLASSSALFEMDFKKVIALSTLSQLSVMMMALSLGYTEVCYFHMVTHAMFKALMFLSAGSLMHGMFGSQDMRFKGGLSKFNPIISMSMLISLFSLSGLPFLSGYYSKDLIIELVLMSDYSLFLFFFLTLGFSLTLFYSLRMFLQGFFNYSSLSVAFFFIENSKVVFSLVGLMLGSVFGGSLINWFFLPCLVSINLSMGVKVSIFMIFFLSFFIFYFLNKVFYIKMGGVFVTSLVIKFFGSMWFLPFSSSQVFLNYPYLFGYYLFKVLDQGWLDYYSITNFYFIVYKFNSVMNKPKFYLMILYFPIFLLLFFFFI</sequence>
<evidence type="ECO:0000256" key="6">
    <source>
        <dbReference type="ARBA" id="ARBA00022660"/>
    </source>
</evidence>
<keyword evidence="15 17" id="KW-0472">Membrane</keyword>
<dbReference type="GO" id="GO:0005743">
    <property type="term" value="C:mitochondrial inner membrane"/>
    <property type="evidence" value="ECO:0007669"/>
    <property type="project" value="UniProtKB-SubCell"/>
</dbReference>